<feature type="domain" description="Ferlin C-terminal" evidence="8">
    <location>
        <begin position="151"/>
        <end position="285"/>
    </location>
</feature>
<keyword evidence="3" id="KW-0677">Repeat</keyword>
<dbReference type="SUPFAM" id="SSF49562">
    <property type="entry name" value="C2 domain (Calcium/lipid-binding domain, CaLB)"/>
    <property type="match status" value="1"/>
</dbReference>
<reference evidence="9" key="1">
    <citation type="submission" date="2013-11" db="EMBL/GenBank/DDBJ databases">
        <authorList>
            <person name="Sternberg P."/>
            <person name="Dillman A."/>
            <person name="Macchietto M."/>
        </authorList>
    </citation>
    <scope>NUCLEOTIDE SEQUENCE</scope>
    <source>
        <strain evidence="9">ALL</strain>
    </source>
</reference>
<evidence type="ECO:0000256" key="7">
    <source>
        <dbReference type="SAM" id="Phobius"/>
    </source>
</evidence>
<dbReference type="AlphaFoldDB" id="A0A4U5P7M6"/>
<keyword evidence="4 7" id="KW-1133">Transmembrane helix</keyword>
<feature type="transmembrane region" description="Helical" evidence="7">
    <location>
        <begin position="254"/>
        <end position="279"/>
    </location>
</feature>
<gene>
    <name evidence="9" type="ORF">L596_006939</name>
</gene>
<organism evidence="9">
    <name type="scientific">Steinernema carpocapsae</name>
    <name type="common">Entomopathogenic nematode</name>
    <dbReference type="NCBI Taxonomy" id="34508"/>
    <lineage>
        <taxon>Eukaryota</taxon>
        <taxon>Metazoa</taxon>
        <taxon>Ecdysozoa</taxon>
        <taxon>Nematoda</taxon>
        <taxon>Chromadorea</taxon>
        <taxon>Rhabditida</taxon>
        <taxon>Tylenchina</taxon>
        <taxon>Panagrolaimomorpha</taxon>
        <taxon>Strongyloidoidea</taxon>
        <taxon>Steinernematidae</taxon>
        <taxon>Steinernema</taxon>
    </lineage>
</organism>
<reference evidence="9" key="3">
    <citation type="journal article" date="2019" name="G3 (Bethesda)">
        <title>Hybrid Assembly of the Genome of the Entomopathogenic Nematode Steinernema carpocapsae Identifies the X-Chromosome.</title>
        <authorList>
            <person name="Serra L."/>
            <person name="Macchietto M."/>
            <person name="Macias-Munoz A."/>
            <person name="McGill C.J."/>
            <person name="Rodriguez I.M."/>
            <person name="Rodriguez B."/>
            <person name="Murad R."/>
            <person name="Mortazavi A."/>
        </authorList>
    </citation>
    <scope>NUCLEOTIDE SEQUENCE</scope>
    <source>
        <strain evidence="9">ALL</strain>
    </source>
</reference>
<evidence type="ECO:0000256" key="5">
    <source>
        <dbReference type="ARBA" id="ARBA00023136"/>
    </source>
</evidence>
<proteinExistence type="predicted"/>
<feature type="region of interest" description="Disordered" evidence="6">
    <location>
        <begin position="209"/>
        <end position="229"/>
    </location>
</feature>
<evidence type="ECO:0000256" key="3">
    <source>
        <dbReference type="ARBA" id="ARBA00022737"/>
    </source>
</evidence>
<evidence type="ECO:0000259" key="8">
    <source>
        <dbReference type="Pfam" id="PF16165"/>
    </source>
</evidence>
<dbReference type="Gene3D" id="2.60.40.150">
    <property type="entry name" value="C2 domain"/>
    <property type="match status" value="1"/>
</dbReference>
<evidence type="ECO:0000256" key="2">
    <source>
        <dbReference type="ARBA" id="ARBA00022692"/>
    </source>
</evidence>
<keyword evidence="2 7" id="KW-0812">Transmembrane</keyword>
<dbReference type="Pfam" id="PF16165">
    <property type="entry name" value="Ferlin_C"/>
    <property type="match status" value="1"/>
</dbReference>
<dbReference type="InterPro" id="IPR037721">
    <property type="entry name" value="Ferlin"/>
</dbReference>
<name>A0A4U5P7M6_STECR</name>
<evidence type="ECO:0000256" key="6">
    <source>
        <dbReference type="SAM" id="MobiDB-lite"/>
    </source>
</evidence>
<keyword evidence="5 7" id="KW-0472">Membrane</keyword>
<sequence length="289" mass="34094">MQKAEKTDIHYRVLEGDGSFNYRFVFDFDYNSWEQMIVAYRKTRFFRKKLEENVDPILVVQIWDNNKFKKDKYIGQVQLNLLGFDEGQMDEDDMPNVYYEKEKTRCCCIRVCKTFCCCWCCCKKCNKKGKDMKKLKLPRAPVYIPGKVSSTSLFDQKAVRGWWPCVTDDLPDEQKTKLKKKDDDFDETIHYVTGLIEMDISLLPTAEAKKDPVGKKRKKPNHSPYLPKPDRPKMDNFWCTSRCKAGSAFFWKKCGWQCICATLCILFTALIIFIIIWRFPDIMVAIFKK</sequence>
<dbReference type="OrthoDB" id="270970at2759"/>
<dbReference type="GO" id="GO:0007009">
    <property type="term" value="P:plasma membrane organization"/>
    <property type="evidence" value="ECO:0007669"/>
    <property type="project" value="TreeGrafter"/>
</dbReference>
<dbReference type="InterPro" id="IPR035892">
    <property type="entry name" value="C2_domain_sf"/>
</dbReference>
<dbReference type="PANTHER" id="PTHR12546">
    <property type="entry name" value="FER-1-LIKE"/>
    <property type="match status" value="1"/>
</dbReference>
<evidence type="ECO:0000256" key="1">
    <source>
        <dbReference type="ARBA" id="ARBA00004370"/>
    </source>
</evidence>
<evidence type="ECO:0000256" key="4">
    <source>
        <dbReference type="ARBA" id="ARBA00022989"/>
    </source>
</evidence>
<dbReference type="InterPro" id="IPR032362">
    <property type="entry name" value="Ferlin_C"/>
</dbReference>
<dbReference type="EMBL" id="AZBU02000002">
    <property type="protein sequence ID" value="TKR92248.1"/>
    <property type="molecule type" value="Genomic_DNA"/>
</dbReference>
<comment type="caution">
    <text evidence="9">The sequence shown here is derived from an EMBL/GenBank/DDBJ whole genome shotgun (WGS) entry which is preliminary data.</text>
</comment>
<dbReference type="GO" id="GO:0061025">
    <property type="term" value="P:membrane fusion"/>
    <property type="evidence" value="ECO:0007669"/>
    <property type="project" value="TreeGrafter"/>
</dbReference>
<dbReference type="STRING" id="34508.A0A4U5P7M6"/>
<accession>A0A4U5P7M6</accession>
<reference evidence="9" key="2">
    <citation type="journal article" date="2015" name="Genome Biol.">
        <title>Comparative genomics of Steinernema reveals deeply conserved gene regulatory networks.</title>
        <authorList>
            <person name="Dillman A.R."/>
            <person name="Macchietto M."/>
            <person name="Porter C.F."/>
            <person name="Rogers A."/>
            <person name="Williams B."/>
            <person name="Antoshechkin I."/>
            <person name="Lee M.M."/>
            <person name="Goodwin Z."/>
            <person name="Lu X."/>
            <person name="Lewis E.E."/>
            <person name="Goodrich-Blair H."/>
            <person name="Stock S.P."/>
            <person name="Adams B.J."/>
            <person name="Sternberg P.W."/>
            <person name="Mortazavi A."/>
        </authorList>
    </citation>
    <scope>NUCLEOTIDE SEQUENCE [LARGE SCALE GENOMIC DNA]</scope>
    <source>
        <strain evidence="9">ALL</strain>
    </source>
</reference>
<protein>
    <recommendedName>
        <fullName evidence="8">Ferlin C-terminal domain-containing protein</fullName>
    </recommendedName>
</protein>
<evidence type="ECO:0000313" key="9">
    <source>
        <dbReference type="EMBL" id="TKR92248.1"/>
    </source>
</evidence>
<comment type="subcellular location">
    <subcellularLocation>
        <location evidence="1">Membrane</location>
    </subcellularLocation>
</comment>
<dbReference type="GO" id="GO:0016020">
    <property type="term" value="C:membrane"/>
    <property type="evidence" value="ECO:0007669"/>
    <property type="project" value="UniProtKB-SubCell"/>
</dbReference>
<dbReference type="PANTHER" id="PTHR12546:SF33">
    <property type="entry name" value="SPERM VESICLE FUSION PROTEIN FER-1"/>
    <property type="match status" value="1"/>
</dbReference>